<organism evidence="1 2">
    <name type="scientific">Mycena belliarum</name>
    <dbReference type="NCBI Taxonomy" id="1033014"/>
    <lineage>
        <taxon>Eukaryota</taxon>
        <taxon>Fungi</taxon>
        <taxon>Dikarya</taxon>
        <taxon>Basidiomycota</taxon>
        <taxon>Agaricomycotina</taxon>
        <taxon>Agaricomycetes</taxon>
        <taxon>Agaricomycetidae</taxon>
        <taxon>Agaricales</taxon>
        <taxon>Marasmiineae</taxon>
        <taxon>Mycenaceae</taxon>
        <taxon>Mycena</taxon>
    </lineage>
</organism>
<accession>A0AAD6XMS6</accession>
<reference evidence="1" key="1">
    <citation type="submission" date="2023-03" db="EMBL/GenBank/DDBJ databases">
        <title>Massive genome expansion in bonnet fungi (Mycena s.s.) driven by repeated elements and novel gene families across ecological guilds.</title>
        <authorList>
            <consortium name="Lawrence Berkeley National Laboratory"/>
            <person name="Harder C.B."/>
            <person name="Miyauchi S."/>
            <person name="Viragh M."/>
            <person name="Kuo A."/>
            <person name="Thoen E."/>
            <person name="Andreopoulos B."/>
            <person name="Lu D."/>
            <person name="Skrede I."/>
            <person name="Drula E."/>
            <person name="Henrissat B."/>
            <person name="Morin E."/>
            <person name="Kohler A."/>
            <person name="Barry K."/>
            <person name="LaButti K."/>
            <person name="Morin E."/>
            <person name="Salamov A."/>
            <person name="Lipzen A."/>
            <person name="Mereny Z."/>
            <person name="Hegedus B."/>
            <person name="Baldrian P."/>
            <person name="Stursova M."/>
            <person name="Weitz H."/>
            <person name="Taylor A."/>
            <person name="Grigoriev I.V."/>
            <person name="Nagy L.G."/>
            <person name="Martin F."/>
            <person name="Kauserud H."/>
        </authorList>
    </citation>
    <scope>NUCLEOTIDE SEQUENCE</scope>
    <source>
        <strain evidence="1">CBHHK173m</strain>
    </source>
</reference>
<evidence type="ECO:0000313" key="1">
    <source>
        <dbReference type="EMBL" id="KAJ7085462.1"/>
    </source>
</evidence>
<gene>
    <name evidence="1" type="ORF">B0H15DRAFT_988438</name>
</gene>
<proteinExistence type="predicted"/>
<evidence type="ECO:0000313" key="2">
    <source>
        <dbReference type="Proteomes" id="UP001222325"/>
    </source>
</evidence>
<dbReference type="AlphaFoldDB" id="A0AAD6XMS6"/>
<comment type="caution">
    <text evidence="1">The sequence shown here is derived from an EMBL/GenBank/DDBJ whole genome shotgun (WGS) entry which is preliminary data.</text>
</comment>
<name>A0AAD6XMS6_9AGAR</name>
<dbReference type="EMBL" id="JARJCN010000034">
    <property type="protein sequence ID" value="KAJ7085462.1"/>
    <property type="molecule type" value="Genomic_DNA"/>
</dbReference>
<sequence>MPPKPKKTSDQYHLRRSEVPKADTAFQNAVNIHTRTLCRLPRSSDVPRLPTPAMKQDFENRFGPATNLNELRAQLRNAPVHHEATHMVDQLRQAIATESGTIANSIRRVKDSFHKTMFSAVLLAGLKAFCPDFLGSPDSLYNQAHELVAVQTFQVVASTFGYVHLAVDLTKVQNVILIQEYYRSFVFSYLANLAKGDLIMPGALQKSIKDGNAYRRRQTLADHRWTFLKKEGFPSRTLRLLADVECHSDDEGPVHIPQPTPTNPGAFGTVYHIVKPTCFGREASHSVRLETSSEASVADAGVVIVVASSHPKMELEPVTQGEQIVDALPVQGS</sequence>
<keyword evidence="2" id="KW-1185">Reference proteome</keyword>
<dbReference type="Proteomes" id="UP001222325">
    <property type="component" value="Unassembled WGS sequence"/>
</dbReference>
<protein>
    <submittedName>
        <fullName evidence="1">Uncharacterized protein</fullName>
    </submittedName>
</protein>